<protein>
    <submittedName>
        <fullName evidence="2">CapA family protein</fullName>
    </submittedName>
</protein>
<keyword evidence="3" id="KW-1185">Reference proteome</keyword>
<dbReference type="PANTHER" id="PTHR48098">
    <property type="entry name" value="ENTEROCHELIN ESTERASE-RELATED"/>
    <property type="match status" value="1"/>
</dbReference>
<dbReference type="PANTHER" id="PTHR48098:SF1">
    <property type="entry name" value="DIACYLGLYCEROL ACYLTRANSFERASE_MYCOLYLTRANSFERASE AG85A"/>
    <property type="match status" value="1"/>
</dbReference>
<proteinExistence type="predicted"/>
<dbReference type="InterPro" id="IPR050583">
    <property type="entry name" value="Mycobacterial_A85_antigen"/>
</dbReference>
<dbReference type="EMBL" id="CP062983">
    <property type="protein sequence ID" value="QPC81618.1"/>
    <property type="molecule type" value="Genomic_DNA"/>
</dbReference>
<reference evidence="2 3" key="1">
    <citation type="submission" date="2020-02" db="EMBL/GenBank/DDBJ databases">
        <authorList>
            <person name="Zheng R.K."/>
            <person name="Sun C.M."/>
        </authorList>
    </citation>
    <scope>NUCLEOTIDE SEQUENCE [LARGE SCALE GENOMIC DNA]</scope>
    <source>
        <strain evidence="3">rifampicinis</strain>
    </source>
</reference>
<dbReference type="InterPro" id="IPR029052">
    <property type="entry name" value="Metallo-depent_PP-like"/>
</dbReference>
<dbReference type="SUPFAM" id="SSF53474">
    <property type="entry name" value="alpha/beta-Hydrolases"/>
    <property type="match status" value="1"/>
</dbReference>
<dbReference type="InterPro" id="IPR019079">
    <property type="entry name" value="Capsule_synth_CapA"/>
</dbReference>
<dbReference type="RefSeq" id="WP_195169689.1">
    <property type="nucleotide sequence ID" value="NZ_CP062983.1"/>
</dbReference>
<evidence type="ECO:0000313" key="2">
    <source>
        <dbReference type="EMBL" id="QPC81618.1"/>
    </source>
</evidence>
<dbReference type="InterPro" id="IPR000801">
    <property type="entry name" value="Esterase-like"/>
</dbReference>
<dbReference type="Gene3D" id="3.40.50.1820">
    <property type="entry name" value="alpha/beta hydrolase"/>
    <property type="match status" value="1"/>
</dbReference>
<dbReference type="Proteomes" id="UP000594468">
    <property type="component" value="Chromosome"/>
</dbReference>
<dbReference type="Pfam" id="PF00756">
    <property type="entry name" value="Esterase"/>
    <property type="match status" value="1"/>
</dbReference>
<dbReference type="SUPFAM" id="SSF56300">
    <property type="entry name" value="Metallo-dependent phosphatases"/>
    <property type="match status" value="1"/>
</dbReference>
<dbReference type="AlphaFoldDB" id="A0A7S8E753"/>
<feature type="domain" description="Capsule synthesis protein CapA" evidence="1">
    <location>
        <begin position="468"/>
        <end position="720"/>
    </location>
</feature>
<sequence>MGPFLIGMVRVTVQLMIKRRIFICLLLFAGMVASAPVFLPVSAQDICPEKAGTTTRETYPSGLLGQTMYYTVYTPPCYEQSEAAYPVLYLMHGSNEDDGHWIRLGIEDVLNAGIADGTLPPMVVVLPFGNLIANRNWFDALSWGNIFMTELLPQVEATYRLDGRRAIGGISRGGFWAYNIGLKHPDMFPVIGGHSAYFDPGHAPETDNPLDLITTVDLTGMRFWIDRGKDDFAYPGLDLMAERMAEAGADYQYIVQPEGQHYNTYWSLYVADYLAFYAADWLEPSTPPQPTATPPGIGAFATNTPIAPMQITAQATVPQPTASQPVPMPTATLESTQVTSQAATSGTWQVYFPVVAFPSLMTSLSMETAGRVAQGEALPALILDTETAAAMQAAGFNLSPEVRLVEPSDLRNALWRDYNAFTLLPMDRIAMDMRLLWVDDVPVVDMLEQYPLAKQAANGNYDPALLQRVTLSGVTALTRYTTTMLDQNGVEWAASGIEDYVKRSDFFHTSNEVSMYPTCPQTNEPVLGGPTSFCSKPSHFDLLPLLDVDVVELTGNHNNDYGYNAYAETYDYYVSQGMATIGGGLTVAQAQAPLILPGENVAMLACNFPGPYYALVNEDPSMLGGLRPGAALCDWHWLEEALPALAEEVETVIVSVQYQEVEDYLPLDQQYLDFRKLADLGADVVIGTAAHKPQTFEFYQTQRGDRSLIHYGLGNLFFDQPFWGNSRFFMDTIYVYGGRLQAVELFPGLIEEQARPRLMTPDEREAFLYFMFRQQNGF</sequence>
<organism evidence="2 3">
    <name type="scientific">Phototrophicus methaneseepsis</name>
    <dbReference type="NCBI Taxonomy" id="2710758"/>
    <lineage>
        <taxon>Bacteria</taxon>
        <taxon>Bacillati</taxon>
        <taxon>Chloroflexota</taxon>
        <taxon>Candidatus Thermofontia</taxon>
        <taxon>Phototrophicales</taxon>
        <taxon>Phototrophicaceae</taxon>
        <taxon>Phototrophicus</taxon>
    </lineage>
</organism>
<dbReference type="InterPro" id="IPR029058">
    <property type="entry name" value="AB_hydrolase_fold"/>
</dbReference>
<dbReference type="SMART" id="SM00854">
    <property type="entry name" value="PGA_cap"/>
    <property type="match status" value="1"/>
</dbReference>
<gene>
    <name evidence="2" type="ORF">G4Y79_18260</name>
</gene>
<name>A0A7S8E753_9CHLR</name>
<dbReference type="KEGG" id="pmet:G4Y79_18260"/>
<evidence type="ECO:0000313" key="3">
    <source>
        <dbReference type="Proteomes" id="UP000594468"/>
    </source>
</evidence>
<dbReference type="Pfam" id="PF09587">
    <property type="entry name" value="PGA_cap"/>
    <property type="match status" value="1"/>
</dbReference>
<evidence type="ECO:0000259" key="1">
    <source>
        <dbReference type="SMART" id="SM00854"/>
    </source>
</evidence>
<accession>A0A7S8E753</accession>